<dbReference type="GO" id="GO:0030570">
    <property type="term" value="F:pectate lyase activity"/>
    <property type="evidence" value="ECO:0007669"/>
    <property type="project" value="UniProtKB-EC"/>
</dbReference>
<organism evidence="7 8">
    <name type="scientific">Fredinandcohnia salidurans</name>
    <dbReference type="NCBI Taxonomy" id="2595041"/>
    <lineage>
        <taxon>Bacteria</taxon>
        <taxon>Bacillati</taxon>
        <taxon>Bacillota</taxon>
        <taxon>Bacilli</taxon>
        <taxon>Bacillales</taxon>
        <taxon>Bacillaceae</taxon>
        <taxon>Fredinandcohnia</taxon>
    </lineage>
</organism>
<evidence type="ECO:0000256" key="2">
    <source>
        <dbReference type="ARBA" id="ARBA00022801"/>
    </source>
</evidence>
<dbReference type="SUPFAM" id="SSF49899">
    <property type="entry name" value="Concanavalin A-like lectins/glucanases"/>
    <property type="match status" value="1"/>
</dbReference>
<feature type="region of interest" description="Disordered" evidence="5">
    <location>
        <begin position="221"/>
        <end position="248"/>
    </location>
</feature>
<dbReference type="SUPFAM" id="SSF81853">
    <property type="entry name" value="Family 10 polysaccharide lyase"/>
    <property type="match status" value="1"/>
</dbReference>
<evidence type="ECO:0000313" key="7">
    <source>
        <dbReference type="EMBL" id="MFD1780654.1"/>
    </source>
</evidence>
<dbReference type="RefSeq" id="WP_388040419.1">
    <property type="nucleotide sequence ID" value="NZ_JBHUEK010000026.1"/>
</dbReference>
<evidence type="ECO:0000256" key="4">
    <source>
        <dbReference type="PROSITE-ProRule" id="PRU10040"/>
    </source>
</evidence>
<dbReference type="InterPro" id="IPR008979">
    <property type="entry name" value="Galactose-bd-like_sf"/>
</dbReference>
<dbReference type="InterPro" id="IPR005084">
    <property type="entry name" value="CBM6"/>
</dbReference>
<reference evidence="8" key="1">
    <citation type="journal article" date="2019" name="Int. J. Syst. Evol. Microbiol.">
        <title>The Global Catalogue of Microorganisms (GCM) 10K type strain sequencing project: providing services to taxonomists for standard genome sequencing and annotation.</title>
        <authorList>
            <consortium name="The Broad Institute Genomics Platform"/>
            <consortium name="The Broad Institute Genome Sequencing Center for Infectious Disease"/>
            <person name="Wu L."/>
            <person name="Ma J."/>
        </authorList>
    </citation>
    <scope>NUCLEOTIDE SEQUENCE [LARGE SCALE GENOMIC DNA]</scope>
    <source>
        <strain evidence="8">CCUG 15531</strain>
    </source>
</reference>
<dbReference type="SUPFAM" id="SSF49785">
    <property type="entry name" value="Galactose-binding domain-like"/>
    <property type="match status" value="2"/>
</dbReference>
<dbReference type="InterPro" id="IPR011050">
    <property type="entry name" value="Pectin_lyase_fold/virulence"/>
</dbReference>
<keyword evidence="8" id="KW-1185">Reference proteome</keyword>
<evidence type="ECO:0000313" key="8">
    <source>
        <dbReference type="Proteomes" id="UP001597227"/>
    </source>
</evidence>
<dbReference type="InterPro" id="IPR033131">
    <property type="entry name" value="Pectinesterase_Asp_AS"/>
</dbReference>
<proteinExistence type="inferred from homology"/>
<evidence type="ECO:0000256" key="1">
    <source>
        <dbReference type="ARBA" id="ARBA00008891"/>
    </source>
</evidence>
<dbReference type="Gene3D" id="1.50.10.20">
    <property type="match status" value="1"/>
</dbReference>
<feature type="active site" evidence="4">
    <location>
        <position position="1268"/>
    </location>
</feature>
<dbReference type="EMBL" id="JBHUEK010000026">
    <property type="protein sequence ID" value="MFD1780654.1"/>
    <property type="molecule type" value="Genomic_DNA"/>
</dbReference>
<dbReference type="NCBIfam" id="TIGR02474">
    <property type="entry name" value="pec_lyase"/>
    <property type="match status" value="1"/>
</dbReference>
<dbReference type="InterPro" id="IPR000070">
    <property type="entry name" value="Pectinesterase_cat"/>
</dbReference>
<dbReference type="InterPro" id="IPR012669">
    <property type="entry name" value="Pectate_lyase"/>
</dbReference>
<dbReference type="EC" id="4.2.2.2" evidence="7"/>
<dbReference type="PROSITE" id="PS00800">
    <property type="entry name" value="PECTINESTERASE_1"/>
    <property type="match status" value="1"/>
</dbReference>
<dbReference type="Pfam" id="PF16990">
    <property type="entry name" value="CBM_35"/>
    <property type="match status" value="1"/>
</dbReference>
<feature type="domain" description="CBM6" evidence="6">
    <location>
        <begin position="246"/>
        <end position="371"/>
    </location>
</feature>
<gene>
    <name evidence="7" type="primary">pelA</name>
    <name evidence="7" type="ORF">ACFSFW_18470</name>
</gene>
<protein>
    <submittedName>
        <fullName evidence="7">Pectate lyase</fullName>
        <ecNumber evidence="7">4.2.2.2</ecNumber>
    </submittedName>
</protein>
<feature type="region of interest" description="Disordered" evidence="5">
    <location>
        <begin position="1405"/>
        <end position="1446"/>
    </location>
</feature>
<dbReference type="InterPro" id="IPR012334">
    <property type="entry name" value="Pectin_lyas_fold"/>
</dbReference>
<keyword evidence="3" id="KW-0063">Aspartyl esterase</keyword>
<dbReference type="Pfam" id="PF01095">
    <property type="entry name" value="Pectinesterase"/>
    <property type="match status" value="1"/>
</dbReference>
<dbReference type="InterPro" id="IPR018040">
    <property type="entry name" value="Pectinesterase_Tyr_AS"/>
</dbReference>
<sequence length="1446" mass="159922">MSTIKRYFYLTLVVLLTFTSLFTTVSITPVHAEETDASSFLFEADFNNDTTGEHPSGFDVSESGGTVQVTEVPDATNKSVFLDDTSDSADVNLSKSFEELVGVVTVQMKFMQPQYTSSTKVMRVKGDKTPLIIETKDNNISYRTGSTYAPLVPIEENVWYDIKAEVDLNNQTVNVYINGELKLENAKLNEPATKISYFETFTPGSKALGHYVDDIKISGSLPEVEPEEPKDPEEPGEPTPPTGAGGIYEAEDGKLVNAIIDNKHPGFTGTGFVDMVPNAPGGSIEWKVDVPVGGEYTLDFRYAHGGTDERPSEIKVNGEVVEPKLAFNPTGGWANWVYTSTKATLTAGENVIVASGVGSSGGANIDHLKVYTEVDQTYEAEDALLDETGVIIDNQHTGFTGTGFIDFKPNQPYSWVEWTVNVPTDGEYYLDFRYASGGTDARPAEIKVNDEIVAESLAFDPTGAWTTWVYTSTKATLKAGENKIRATGVGTSGGANIDHLRIHNKETGSDEGPIDIEDSELKDIVSGLYLKKLNELGVIVENQPEDTDSITRLEFMSLINSKLGLVKEEHFKGLSTESMVWEVSLNEWYSYILAAAKQAGYMDDLVRNGKIQPNKTLKKKEAVKIIQKLNGSSPNADNNKELTWGEAKNLVNSLPSEEKNKTVQIADVHAISSNLIAVTLNSTFDEFDFSDINVVYPTGNWSTLSPNFKNLRIDKAANGKNKFGQTVLILNSLDELDQNGQYIVEPEKVTFKGDLNDAIRKADNLLTWQMEHGGWTKNWPHIYERPWDGKEPRSEWVANGVELGTIDNDATIKEILFLAEVYRETGDEKYKDSIEKGFEFLFQLQYDTGGFAQVYPRRGNYSDYVTFNDEAMINVLEMMDDVVEKRYPFDSDVINDSYVNRIKLSIKGGIDYILKSQIKFSDGTLTAWGAQHDPYTFEPQKARAYEHASVSGSESIGIIRFLMSRPQTDEIKKSIRSALEWLDEVKLENTRYVSGDPNNVYFVEDPNSTAWYRFYEIDTNRGIFSGRDGVIKYDIMEIEEERRNGYSWGGHWGTKLLSTAEETGYFTNNVYVQVVGSNSKDINDRQLEDGDIKVVKSLEKQISQIENEIFVAKDGTGDYTTVQTAIDAIPANNTTPITIFIKNGVYKEVVTVPNTKPFITIIGEDPENTVITFDNFAGRDNGVGGTLGTSGSASVYLRANDFRVENVTFENSFDESSTDVSGKQAVAVYAAGERQYFKNVRFIGNQDTLYVHSGTQYYNQVYVEGDVDFIFGAARAVFDDSVIHSLNRGSESNNGYITAASTLITDPYGILIKDSKLTSDAPAGTVYLGRPWPAGGNPNAIGSVVIMNSELGDHIKTEGWTSMSGLNPEDARLFEYKNYGPGAAINESRRQLTDEEAANWTVQNVLKGWDPSEGEGCEKPGNGPKKEKGPKPGNNSTPGYCKQAGI</sequence>
<dbReference type="SUPFAM" id="SSF51126">
    <property type="entry name" value="Pectin lyase-like"/>
    <property type="match status" value="1"/>
</dbReference>
<dbReference type="CDD" id="cd04082">
    <property type="entry name" value="CBM35_pectate_lyase-like"/>
    <property type="match status" value="2"/>
</dbReference>
<dbReference type="InterPro" id="IPR013320">
    <property type="entry name" value="ConA-like_dom_sf"/>
</dbReference>
<name>A0ABW4MU08_9BACI</name>
<accession>A0ABW4MU08</accession>
<dbReference type="PROSITE" id="PS51175">
    <property type="entry name" value="CBM6"/>
    <property type="match status" value="2"/>
</dbReference>
<evidence type="ECO:0000256" key="5">
    <source>
        <dbReference type="SAM" id="MobiDB-lite"/>
    </source>
</evidence>
<dbReference type="Gene3D" id="2.160.20.10">
    <property type="entry name" value="Single-stranded right-handed beta-helix, Pectin lyase-like"/>
    <property type="match status" value="1"/>
</dbReference>
<dbReference type="Gene3D" id="2.60.120.260">
    <property type="entry name" value="Galactose-binding domain-like"/>
    <property type="match status" value="2"/>
</dbReference>
<comment type="similarity">
    <text evidence="1">Belongs to the pectinesterase family.</text>
</comment>
<dbReference type="Proteomes" id="UP001597227">
    <property type="component" value="Unassembled WGS sequence"/>
</dbReference>
<dbReference type="Pfam" id="PF03422">
    <property type="entry name" value="CBM_6"/>
    <property type="match status" value="1"/>
</dbReference>
<keyword evidence="7" id="KW-0456">Lyase</keyword>
<dbReference type="PANTHER" id="PTHR31321">
    <property type="entry name" value="ACYL-COA THIOESTER HYDROLASE YBHC-RELATED"/>
    <property type="match status" value="1"/>
</dbReference>
<feature type="domain" description="CBM6" evidence="6">
    <location>
        <begin position="376"/>
        <end position="503"/>
    </location>
</feature>
<comment type="caution">
    <text evidence="7">The sequence shown here is derived from an EMBL/GenBank/DDBJ whole genome shotgun (WGS) entry which is preliminary data.</text>
</comment>
<evidence type="ECO:0000259" key="6">
    <source>
        <dbReference type="PROSITE" id="PS51175"/>
    </source>
</evidence>
<dbReference type="Pfam" id="PF09492">
    <property type="entry name" value="Pec_lyase"/>
    <property type="match status" value="1"/>
</dbReference>
<evidence type="ECO:0000256" key="3">
    <source>
        <dbReference type="ARBA" id="ARBA00023085"/>
    </source>
</evidence>
<dbReference type="PROSITE" id="PS00503">
    <property type="entry name" value="PECTINESTERASE_2"/>
    <property type="match status" value="1"/>
</dbReference>
<keyword evidence="2" id="KW-0378">Hydrolase</keyword>
<dbReference type="PANTHER" id="PTHR31321:SF57">
    <property type="entry name" value="PECTINESTERASE 53-RELATED"/>
    <property type="match status" value="1"/>
</dbReference>